<accession>A0ABQ8EL19</accession>
<dbReference type="EMBL" id="JAGKQM010000001">
    <property type="protein sequence ID" value="KAH0942379.1"/>
    <property type="molecule type" value="Genomic_DNA"/>
</dbReference>
<keyword evidence="4" id="KW-1185">Reference proteome</keyword>
<feature type="non-terminal residue" evidence="3">
    <location>
        <position position="1"/>
    </location>
</feature>
<keyword evidence="1" id="KW-0808">Transferase</keyword>
<dbReference type="SUPFAM" id="SSF52540">
    <property type="entry name" value="P-loop containing nucleoside triphosphate hydrolases"/>
    <property type="match status" value="1"/>
</dbReference>
<comment type="similarity">
    <text evidence="1">Belongs to the sulfotransferase 1 family.</text>
</comment>
<protein>
    <recommendedName>
        <fullName evidence="1">Sulfotransferase</fullName>
        <ecNumber evidence="1">2.8.2.-</ecNumber>
    </recommendedName>
</protein>
<dbReference type="Pfam" id="PF00685">
    <property type="entry name" value="Sulfotransfer_1"/>
    <property type="match status" value="1"/>
</dbReference>
<feature type="domain" description="Sulfotransferase" evidence="2">
    <location>
        <begin position="40"/>
        <end position="90"/>
    </location>
</feature>
<evidence type="ECO:0000256" key="1">
    <source>
        <dbReference type="RuleBase" id="RU361155"/>
    </source>
</evidence>
<evidence type="ECO:0000313" key="3">
    <source>
        <dbReference type="EMBL" id="KAH0942379.1"/>
    </source>
</evidence>
<dbReference type="Gene3D" id="3.40.50.300">
    <property type="entry name" value="P-loop containing nucleotide triphosphate hydrolases"/>
    <property type="match status" value="1"/>
</dbReference>
<evidence type="ECO:0000313" key="4">
    <source>
        <dbReference type="Proteomes" id="UP000824890"/>
    </source>
</evidence>
<comment type="caution">
    <text evidence="3">The sequence shown here is derived from an EMBL/GenBank/DDBJ whole genome shotgun (WGS) entry which is preliminary data.</text>
</comment>
<gene>
    <name evidence="3" type="ORF">HID58_002016</name>
</gene>
<organism evidence="3 4">
    <name type="scientific">Brassica napus</name>
    <name type="common">Rape</name>
    <dbReference type="NCBI Taxonomy" id="3708"/>
    <lineage>
        <taxon>Eukaryota</taxon>
        <taxon>Viridiplantae</taxon>
        <taxon>Streptophyta</taxon>
        <taxon>Embryophyta</taxon>
        <taxon>Tracheophyta</taxon>
        <taxon>Spermatophyta</taxon>
        <taxon>Magnoliopsida</taxon>
        <taxon>eudicotyledons</taxon>
        <taxon>Gunneridae</taxon>
        <taxon>Pentapetalae</taxon>
        <taxon>rosids</taxon>
        <taxon>malvids</taxon>
        <taxon>Brassicales</taxon>
        <taxon>Brassicaceae</taxon>
        <taxon>Brassiceae</taxon>
        <taxon>Brassica</taxon>
    </lineage>
</organism>
<dbReference type="InterPro" id="IPR000863">
    <property type="entry name" value="Sulfotransferase_dom"/>
</dbReference>
<dbReference type="EC" id="2.8.2.-" evidence="1"/>
<proteinExistence type="inferred from homology"/>
<reference evidence="3 4" key="1">
    <citation type="submission" date="2021-05" db="EMBL/GenBank/DDBJ databases">
        <title>Genome Assembly of Synthetic Allotetraploid Brassica napus Reveals Homoeologous Exchanges between Subgenomes.</title>
        <authorList>
            <person name="Davis J.T."/>
        </authorList>
    </citation>
    <scope>NUCLEOTIDE SEQUENCE [LARGE SCALE GENOMIC DNA]</scope>
    <source>
        <strain evidence="4">cv. Da-Ae</strain>
        <tissue evidence="3">Seedling</tissue>
    </source>
</reference>
<sequence>GFKDQSFYVSLRLVLIIETCCIAPRWIKPVLGSCLMHTGKGVILYGSYWEHVLSYWNGSLEDKENIIEEPHLQVKRLIEFLNNTFTEEEAAREPVEAVPAFGCANAPEKCFMAQGWAWVEEIVNLYSLSNLRSLEINKMGR</sequence>
<name>A0ABQ8EL19_BRANA</name>
<dbReference type="InterPro" id="IPR027417">
    <property type="entry name" value="P-loop_NTPase"/>
</dbReference>
<dbReference type="Proteomes" id="UP000824890">
    <property type="component" value="Unassembled WGS sequence"/>
</dbReference>
<evidence type="ECO:0000259" key="2">
    <source>
        <dbReference type="Pfam" id="PF00685"/>
    </source>
</evidence>